<dbReference type="SUPFAM" id="SSF53474">
    <property type="entry name" value="alpha/beta-Hydrolases"/>
    <property type="match status" value="1"/>
</dbReference>
<dbReference type="InterPro" id="IPR011118">
    <property type="entry name" value="Tannase/feruloyl_esterase"/>
</dbReference>
<name>A0ABW2B7M5_9RHOB</name>
<keyword evidence="7" id="KW-1015">Disulfide bond</keyword>
<keyword evidence="6" id="KW-0106">Calcium</keyword>
<comment type="caution">
    <text evidence="9">The sequence shown here is derived from an EMBL/GenBank/DDBJ whole genome shotgun (WGS) entry which is preliminary data.</text>
</comment>
<dbReference type="PANTHER" id="PTHR33938">
    <property type="entry name" value="FERULOYL ESTERASE B-RELATED"/>
    <property type="match status" value="1"/>
</dbReference>
<evidence type="ECO:0000256" key="7">
    <source>
        <dbReference type="ARBA" id="ARBA00023157"/>
    </source>
</evidence>
<organism evidence="9 10">
    <name type="scientific">Sulfitobacter porphyrae</name>
    <dbReference type="NCBI Taxonomy" id="1246864"/>
    <lineage>
        <taxon>Bacteria</taxon>
        <taxon>Pseudomonadati</taxon>
        <taxon>Pseudomonadota</taxon>
        <taxon>Alphaproteobacteria</taxon>
        <taxon>Rhodobacterales</taxon>
        <taxon>Roseobacteraceae</taxon>
        <taxon>Sulfitobacter</taxon>
    </lineage>
</organism>
<dbReference type="Proteomes" id="UP001596353">
    <property type="component" value="Unassembled WGS sequence"/>
</dbReference>
<evidence type="ECO:0000313" key="9">
    <source>
        <dbReference type="EMBL" id="MFC6761467.1"/>
    </source>
</evidence>
<keyword evidence="2" id="KW-0719">Serine esterase</keyword>
<keyword evidence="3" id="KW-0479">Metal-binding</keyword>
<feature type="chain" id="PRO_5047461787" evidence="8">
    <location>
        <begin position="22"/>
        <end position="533"/>
    </location>
</feature>
<dbReference type="GO" id="GO:0016787">
    <property type="term" value="F:hydrolase activity"/>
    <property type="evidence" value="ECO:0007669"/>
    <property type="project" value="UniProtKB-KW"/>
</dbReference>
<dbReference type="Gene3D" id="3.40.50.1820">
    <property type="entry name" value="alpha/beta hydrolase"/>
    <property type="match status" value="1"/>
</dbReference>
<keyword evidence="4 8" id="KW-0732">Signal</keyword>
<evidence type="ECO:0000256" key="4">
    <source>
        <dbReference type="ARBA" id="ARBA00022729"/>
    </source>
</evidence>
<evidence type="ECO:0000256" key="1">
    <source>
        <dbReference type="ARBA" id="ARBA00006249"/>
    </source>
</evidence>
<keyword evidence="5 9" id="KW-0378">Hydrolase</keyword>
<sequence length="533" mass="56586">MKLRLTAFGLLALAIPGSAFAQVGPEVARCAGLRGLAIKPEQIGLPTGGADVATATYKEEPTVYCQINGAIDPVDPAAPDINFQVNLPYAWNNKGLHYGGGGYNGSLVTGLDQARFNPDDAPTPLERGYVTWGSDSGHQSLTPLDGSFLLNEESLRNFGGDQLKKAHDVAMALIAAFYDGADPEYVYFQGNSQGGHEGMIAIQRYPDDYDGAIVVHPANSFVGLQLSGNRAGQAFYQPGAYMSPADVELLNGAVLSACDMLDGAEDGLVANISGCGGAFDIQSLRCEDGNGVDGQCLGDAQIAALDVINTRTETPPLQGGAQGFSGWPIYLAGDLYGLWGMGQSPDPMVPPRPIANFGLAVLSDPLLRFAILGDPETNTLEIDAAAHADRLTEVSKIIDAVSDDLTPFVDRGGKILLTHGTTDFAIPFGNTIDWYERVAAFHGKDATRDFMRFWLMPGFGHGSGVFQMRWNSLEALENWVENGQPPENLIVTDAAADTAGRTRPLCEFPGFPRLDEGANDLNSAASFSCVSGE</sequence>
<evidence type="ECO:0000256" key="8">
    <source>
        <dbReference type="SAM" id="SignalP"/>
    </source>
</evidence>
<reference evidence="10" key="1">
    <citation type="journal article" date="2019" name="Int. J. Syst. Evol. Microbiol.">
        <title>The Global Catalogue of Microorganisms (GCM) 10K type strain sequencing project: providing services to taxonomists for standard genome sequencing and annotation.</title>
        <authorList>
            <consortium name="The Broad Institute Genomics Platform"/>
            <consortium name="The Broad Institute Genome Sequencing Center for Infectious Disease"/>
            <person name="Wu L."/>
            <person name="Ma J."/>
        </authorList>
    </citation>
    <scope>NUCLEOTIDE SEQUENCE [LARGE SCALE GENOMIC DNA]</scope>
    <source>
        <strain evidence="10">CCUG 66188</strain>
    </source>
</reference>
<evidence type="ECO:0000256" key="5">
    <source>
        <dbReference type="ARBA" id="ARBA00022801"/>
    </source>
</evidence>
<gene>
    <name evidence="9" type="ORF">ACFQFQ_21680</name>
</gene>
<dbReference type="Pfam" id="PF07519">
    <property type="entry name" value="Tannase"/>
    <property type="match status" value="1"/>
</dbReference>
<comment type="similarity">
    <text evidence="1">Belongs to the tannase family.</text>
</comment>
<feature type="signal peptide" evidence="8">
    <location>
        <begin position="1"/>
        <end position="21"/>
    </location>
</feature>
<keyword evidence="10" id="KW-1185">Reference proteome</keyword>
<evidence type="ECO:0000313" key="10">
    <source>
        <dbReference type="Proteomes" id="UP001596353"/>
    </source>
</evidence>
<dbReference type="EMBL" id="JBHSWG010000003">
    <property type="protein sequence ID" value="MFC6761467.1"/>
    <property type="molecule type" value="Genomic_DNA"/>
</dbReference>
<dbReference type="PANTHER" id="PTHR33938:SF15">
    <property type="entry name" value="FERULOYL ESTERASE B-RELATED"/>
    <property type="match status" value="1"/>
</dbReference>
<accession>A0ABW2B7M5</accession>
<evidence type="ECO:0000256" key="6">
    <source>
        <dbReference type="ARBA" id="ARBA00022837"/>
    </source>
</evidence>
<evidence type="ECO:0000256" key="2">
    <source>
        <dbReference type="ARBA" id="ARBA00022487"/>
    </source>
</evidence>
<dbReference type="InterPro" id="IPR029058">
    <property type="entry name" value="AB_hydrolase_fold"/>
</dbReference>
<protein>
    <submittedName>
        <fullName evidence="9">Tannase/feruloyl esterase family alpha/beta hydrolase</fullName>
    </submittedName>
</protein>
<evidence type="ECO:0000256" key="3">
    <source>
        <dbReference type="ARBA" id="ARBA00022723"/>
    </source>
</evidence>
<proteinExistence type="inferred from homology"/>